<gene>
    <name evidence="2" type="ORF">IV203_020671</name>
</gene>
<organism evidence="2 3">
    <name type="scientific">Nitzschia inconspicua</name>
    <dbReference type="NCBI Taxonomy" id="303405"/>
    <lineage>
        <taxon>Eukaryota</taxon>
        <taxon>Sar</taxon>
        <taxon>Stramenopiles</taxon>
        <taxon>Ochrophyta</taxon>
        <taxon>Bacillariophyta</taxon>
        <taxon>Bacillariophyceae</taxon>
        <taxon>Bacillariophycidae</taxon>
        <taxon>Bacillariales</taxon>
        <taxon>Bacillariaceae</taxon>
        <taxon>Nitzschia</taxon>
    </lineage>
</organism>
<dbReference type="EMBL" id="JAGRRH010000024">
    <property type="protein sequence ID" value="KAG7342727.1"/>
    <property type="molecule type" value="Genomic_DNA"/>
</dbReference>
<dbReference type="Proteomes" id="UP000693970">
    <property type="component" value="Unassembled WGS sequence"/>
</dbReference>
<sequence length="99" mass="10872">MSMAPPMDETICDDNSDGQTRTAVRRRSEIPKLGPEPILLSRKIESNAGLRPNNIIDGSVRHTNSPGLAQATCFCHNPEWLIVTKYSKGFNKPSVAPPQ</sequence>
<accession>A0A9K3KFV0</accession>
<protein>
    <submittedName>
        <fullName evidence="2">Uncharacterized protein</fullName>
    </submittedName>
</protein>
<comment type="caution">
    <text evidence="2">The sequence shown here is derived from an EMBL/GenBank/DDBJ whole genome shotgun (WGS) entry which is preliminary data.</text>
</comment>
<dbReference type="AlphaFoldDB" id="A0A9K3KFV0"/>
<name>A0A9K3KFV0_9STRA</name>
<evidence type="ECO:0000256" key="1">
    <source>
        <dbReference type="SAM" id="MobiDB-lite"/>
    </source>
</evidence>
<proteinExistence type="predicted"/>
<feature type="region of interest" description="Disordered" evidence="1">
    <location>
        <begin position="1"/>
        <end position="30"/>
    </location>
</feature>
<keyword evidence="3" id="KW-1185">Reference proteome</keyword>
<reference evidence="2" key="2">
    <citation type="submission" date="2021-04" db="EMBL/GenBank/DDBJ databases">
        <authorList>
            <person name="Podell S."/>
        </authorList>
    </citation>
    <scope>NUCLEOTIDE SEQUENCE</scope>
    <source>
        <strain evidence="2">Hildebrandi</strain>
    </source>
</reference>
<evidence type="ECO:0000313" key="3">
    <source>
        <dbReference type="Proteomes" id="UP000693970"/>
    </source>
</evidence>
<evidence type="ECO:0000313" key="2">
    <source>
        <dbReference type="EMBL" id="KAG7342727.1"/>
    </source>
</evidence>
<reference evidence="2" key="1">
    <citation type="journal article" date="2021" name="Sci. Rep.">
        <title>Diploid genomic architecture of Nitzschia inconspicua, an elite biomass production diatom.</title>
        <authorList>
            <person name="Oliver A."/>
            <person name="Podell S."/>
            <person name="Pinowska A."/>
            <person name="Traller J.C."/>
            <person name="Smith S.R."/>
            <person name="McClure R."/>
            <person name="Beliaev A."/>
            <person name="Bohutskyi P."/>
            <person name="Hill E.A."/>
            <person name="Rabines A."/>
            <person name="Zheng H."/>
            <person name="Allen L.Z."/>
            <person name="Kuo A."/>
            <person name="Grigoriev I.V."/>
            <person name="Allen A.E."/>
            <person name="Hazlebeck D."/>
            <person name="Allen E.E."/>
        </authorList>
    </citation>
    <scope>NUCLEOTIDE SEQUENCE</scope>
    <source>
        <strain evidence="2">Hildebrandi</strain>
    </source>
</reference>